<feature type="binding site" evidence="4">
    <location>
        <position position="213"/>
    </location>
    <ligand>
        <name>Mg(2+)</name>
        <dbReference type="ChEBI" id="CHEBI:18420"/>
        <label>2</label>
    </ligand>
</feature>
<dbReference type="GO" id="GO:0000287">
    <property type="term" value="F:magnesium ion binding"/>
    <property type="evidence" value="ECO:0007669"/>
    <property type="project" value="UniProtKB-UniRule"/>
</dbReference>
<dbReference type="EC" id="3.1.3.7" evidence="4"/>
<dbReference type="InterPro" id="IPR000760">
    <property type="entry name" value="Inositol_monophosphatase-like"/>
</dbReference>
<feature type="binding site" evidence="5">
    <location>
        <position position="92"/>
    </location>
    <ligand>
        <name>Mg(2+)</name>
        <dbReference type="ChEBI" id="CHEBI:18420"/>
        <label>1</label>
        <note>catalytic</note>
    </ligand>
</feature>
<feature type="binding site" evidence="4">
    <location>
        <begin position="92"/>
        <end position="95"/>
    </location>
    <ligand>
        <name>substrate</name>
    </ligand>
</feature>
<dbReference type="RefSeq" id="WP_201432742.1">
    <property type="nucleotide sequence ID" value="NZ_JAEQBW010000013.1"/>
</dbReference>
<dbReference type="NCBIfam" id="TIGR01331">
    <property type="entry name" value="bisphos_cysQ"/>
    <property type="match status" value="1"/>
</dbReference>
<dbReference type="AlphaFoldDB" id="A0A935CBX7"/>
<dbReference type="PROSITE" id="PS00629">
    <property type="entry name" value="IMP_1"/>
    <property type="match status" value="1"/>
</dbReference>
<evidence type="ECO:0000313" key="7">
    <source>
        <dbReference type="Proteomes" id="UP000611723"/>
    </source>
</evidence>
<evidence type="ECO:0000256" key="5">
    <source>
        <dbReference type="PIRSR" id="PIRSR600760-2"/>
    </source>
</evidence>
<proteinExistence type="inferred from homology"/>
<dbReference type="GO" id="GO:0005886">
    <property type="term" value="C:plasma membrane"/>
    <property type="evidence" value="ECO:0007669"/>
    <property type="project" value="UniProtKB-SubCell"/>
</dbReference>
<dbReference type="PANTHER" id="PTHR43028">
    <property type="entry name" value="3'(2'),5'-BISPHOSPHATE NUCLEOTIDASE 1"/>
    <property type="match status" value="1"/>
</dbReference>
<feature type="binding site" evidence="4 5">
    <location>
        <position position="90"/>
    </location>
    <ligand>
        <name>Mg(2+)</name>
        <dbReference type="ChEBI" id="CHEBI:18420"/>
        <label>2</label>
    </ligand>
</feature>
<dbReference type="GO" id="GO:0008441">
    <property type="term" value="F:3'(2'),5'-bisphosphate nucleotidase activity"/>
    <property type="evidence" value="ECO:0007669"/>
    <property type="project" value="UniProtKB-UniRule"/>
</dbReference>
<evidence type="ECO:0000256" key="2">
    <source>
        <dbReference type="ARBA" id="ARBA00022723"/>
    </source>
</evidence>
<feature type="binding site" evidence="4">
    <location>
        <position position="90"/>
    </location>
    <ligand>
        <name>Mg(2+)</name>
        <dbReference type="ChEBI" id="CHEBI:18420"/>
        <label>1</label>
    </ligand>
</feature>
<keyword evidence="4 6" id="KW-0378">Hydrolase</keyword>
<feature type="binding site" evidence="4">
    <location>
        <position position="92"/>
    </location>
    <ligand>
        <name>Mg(2+)</name>
        <dbReference type="ChEBI" id="CHEBI:18420"/>
        <label>1</label>
    </ligand>
</feature>
<reference evidence="6" key="1">
    <citation type="submission" date="2021-01" db="EMBL/GenBank/DDBJ databases">
        <title>Marivirga aurantiaca sp. nov., isolated from intertidal surface sediments.</title>
        <authorList>
            <person name="Zhang M."/>
        </authorList>
    </citation>
    <scope>NUCLEOTIDE SEQUENCE</scope>
    <source>
        <strain evidence="6">S37H4</strain>
    </source>
</reference>
<comment type="similarity">
    <text evidence="4">Belongs to the inositol monophosphatase superfamily. CysQ family.</text>
</comment>
<dbReference type="GO" id="GO:0000103">
    <property type="term" value="P:sulfate assimilation"/>
    <property type="evidence" value="ECO:0007669"/>
    <property type="project" value="TreeGrafter"/>
</dbReference>
<dbReference type="PANTHER" id="PTHR43028:SF5">
    <property type="entry name" value="3'(2'),5'-BISPHOSPHATE NUCLEOTIDASE 1"/>
    <property type="match status" value="1"/>
</dbReference>
<keyword evidence="4" id="KW-1003">Cell membrane</keyword>
<feature type="binding site" evidence="5">
    <location>
        <position position="213"/>
    </location>
    <ligand>
        <name>Mg(2+)</name>
        <dbReference type="ChEBI" id="CHEBI:18420"/>
        <label>1</label>
        <note>catalytic</note>
    </ligand>
</feature>
<dbReference type="Gene3D" id="3.30.540.10">
    <property type="entry name" value="Fructose-1,6-Bisphosphatase, subunit A, domain 1"/>
    <property type="match status" value="1"/>
</dbReference>
<comment type="cofactor">
    <cofactor evidence="4 5">
        <name>Mg(2+)</name>
        <dbReference type="ChEBI" id="CHEBI:18420"/>
    </cofactor>
</comment>
<feature type="binding site" evidence="4">
    <location>
        <position position="70"/>
    </location>
    <ligand>
        <name>Mg(2+)</name>
        <dbReference type="ChEBI" id="CHEBI:18420"/>
        <label>1</label>
    </ligand>
</feature>
<evidence type="ECO:0000256" key="1">
    <source>
        <dbReference type="ARBA" id="ARBA00001625"/>
    </source>
</evidence>
<dbReference type="GO" id="GO:0050427">
    <property type="term" value="P:3'-phosphoadenosine 5'-phosphosulfate metabolic process"/>
    <property type="evidence" value="ECO:0007669"/>
    <property type="project" value="TreeGrafter"/>
</dbReference>
<keyword evidence="3 4" id="KW-0460">Magnesium</keyword>
<gene>
    <name evidence="4 6" type="primary">cysQ</name>
    <name evidence="6" type="ORF">JKA74_18575</name>
</gene>
<comment type="function">
    <text evidence="4">Converts adenosine-3',5'-bisphosphate (PAP) to AMP.</text>
</comment>
<name>A0A935CBX7_9BACT</name>
<dbReference type="PRINTS" id="PR00377">
    <property type="entry name" value="IMPHPHTASES"/>
</dbReference>
<sequence length="255" mass="28333">MNQEQLIKELKIISFNAGKAIMEIYNDADLSKVVDHKADDSPLTLADKAADKVIMKGLQSLPVQYPILSEEGKHLDYVERRKWDTFWLVDPLDGTKEFIKRNGQFTVNIALIKDGFPLLGIIYVPATGVYYYGSENGAFKEEGALTTRLKVNNISTNRVAVRSASHASPEEDALLSKYDVKDSISKGSSLKFCMVAEGKADIYYRHGPTMEWDTGAGQAILEAAGGKVFKGDTTKERFNYNKENLLNGSFLCLGF</sequence>
<feature type="binding site" evidence="4">
    <location>
        <position position="70"/>
    </location>
    <ligand>
        <name>substrate</name>
    </ligand>
</feature>
<evidence type="ECO:0000256" key="3">
    <source>
        <dbReference type="ARBA" id="ARBA00022842"/>
    </source>
</evidence>
<evidence type="ECO:0000256" key="4">
    <source>
        <dbReference type="HAMAP-Rule" id="MF_02095"/>
    </source>
</evidence>
<organism evidence="6 7">
    <name type="scientific">Marivirga aurantiaca</name>
    <dbReference type="NCBI Taxonomy" id="2802615"/>
    <lineage>
        <taxon>Bacteria</taxon>
        <taxon>Pseudomonadati</taxon>
        <taxon>Bacteroidota</taxon>
        <taxon>Cytophagia</taxon>
        <taxon>Cytophagales</taxon>
        <taxon>Marivirgaceae</taxon>
        <taxon>Marivirga</taxon>
    </lineage>
</organism>
<dbReference type="EMBL" id="JAEQBW010000013">
    <property type="protein sequence ID" value="MBK6267057.1"/>
    <property type="molecule type" value="Genomic_DNA"/>
</dbReference>
<dbReference type="Pfam" id="PF00459">
    <property type="entry name" value="Inositol_P"/>
    <property type="match status" value="1"/>
</dbReference>
<feature type="binding site" evidence="5">
    <location>
        <position position="70"/>
    </location>
    <ligand>
        <name>Mg(2+)</name>
        <dbReference type="ChEBI" id="CHEBI:18420"/>
        <label>1</label>
        <note>catalytic</note>
    </ligand>
</feature>
<dbReference type="InterPro" id="IPR050725">
    <property type="entry name" value="CysQ/Inositol_MonoPase"/>
</dbReference>
<accession>A0A935CBX7</accession>
<dbReference type="HAMAP" id="MF_02095">
    <property type="entry name" value="CysQ"/>
    <property type="match status" value="1"/>
</dbReference>
<feature type="binding site" evidence="4 5">
    <location>
        <position position="93"/>
    </location>
    <ligand>
        <name>Mg(2+)</name>
        <dbReference type="ChEBI" id="CHEBI:18420"/>
        <label>2</label>
    </ligand>
</feature>
<dbReference type="InterPro" id="IPR006240">
    <property type="entry name" value="CysQ"/>
</dbReference>
<evidence type="ECO:0000313" key="6">
    <source>
        <dbReference type="EMBL" id="MBK6267057.1"/>
    </source>
</evidence>
<dbReference type="InterPro" id="IPR020583">
    <property type="entry name" value="Inositol_monoP_metal-BS"/>
</dbReference>
<comment type="subcellular location">
    <subcellularLocation>
        <location evidence="4">Cell membrane</location>
        <topology evidence="4">Peripheral membrane protein</topology>
        <orientation evidence="4">Cytoplasmic side</orientation>
    </subcellularLocation>
</comment>
<keyword evidence="7" id="KW-1185">Reference proteome</keyword>
<comment type="caution">
    <text evidence="6">The sequence shown here is derived from an EMBL/GenBank/DDBJ whole genome shotgun (WGS) entry which is preliminary data.</text>
</comment>
<keyword evidence="2 4" id="KW-0479">Metal-binding</keyword>
<dbReference type="Proteomes" id="UP000611723">
    <property type="component" value="Unassembled WGS sequence"/>
</dbReference>
<dbReference type="SUPFAM" id="SSF56655">
    <property type="entry name" value="Carbohydrate phosphatase"/>
    <property type="match status" value="1"/>
</dbReference>
<dbReference type="CDD" id="cd01638">
    <property type="entry name" value="CysQ"/>
    <property type="match status" value="1"/>
</dbReference>
<comment type="catalytic activity">
    <reaction evidence="1 4">
        <text>adenosine 3',5'-bisphosphate + H2O = AMP + phosphate</text>
        <dbReference type="Rhea" id="RHEA:10040"/>
        <dbReference type="ChEBI" id="CHEBI:15377"/>
        <dbReference type="ChEBI" id="CHEBI:43474"/>
        <dbReference type="ChEBI" id="CHEBI:58343"/>
        <dbReference type="ChEBI" id="CHEBI:456215"/>
        <dbReference type="EC" id="3.1.3.7"/>
    </reaction>
</comment>
<dbReference type="Gene3D" id="3.40.190.80">
    <property type="match status" value="1"/>
</dbReference>
<feature type="binding site" evidence="4">
    <location>
        <position position="213"/>
    </location>
    <ligand>
        <name>substrate</name>
    </ligand>
</feature>
<keyword evidence="4" id="KW-0472">Membrane</keyword>
<protein>
    <recommendedName>
        <fullName evidence="4">3'(2'),5'-bisphosphate nucleotidase CysQ</fullName>
        <ecNumber evidence="4">3.1.3.7</ecNumber>
    </recommendedName>
    <alternativeName>
        <fullName evidence="4">3'(2'),5-bisphosphonucleoside 3'(2')-phosphohydrolase</fullName>
    </alternativeName>
    <alternativeName>
        <fullName evidence="4">3'-phosphoadenosine 5'-phosphate phosphatase</fullName>
        <shortName evidence="4">PAP phosphatase</shortName>
    </alternativeName>
</protein>